<proteinExistence type="predicted"/>
<dbReference type="AlphaFoldDB" id="A0A837J6N3"/>
<organism evidence="1 2">
    <name type="scientific">Aliarcobacter butzleri L351</name>
    <dbReference type="NCBI Taxonomy" id="1447259"/>
    <lineage>
        <taxon>Bacteria</taxon>
        <taxon>Pseudomonadati</taxon>
        <taxon>Campylobacterota</taxon>
        <taxon>Epsilonproteobacteria</taxon>
        <taxon>Campylobacterales</taxon>
        <taxon>Arcobacteraceae</taxon>
        <taxon>Aliarcobacter</taxon>
    </lineage>
</organism>
<comment type="caution">
    <text evidence="1">The sequence shown here is derived from an EMBL/GenBank/DDBJ whole genome shotgun (WGS) entry which is preliminary data.</text>
</comment>
<dbReference type="RefSeq" id="WP_046991277.1">
    <property type="nucleotide sequence ID" value="NZ_JAIS01000034.1"/>
</dbReference>
<evidence type="ECO:0000313" key="2">
    <source>
        <dbReference type="Proteomes" id="UP000035526"/>
    </source>
</evidence>
<gene>
    <name evidence="1" type="ORF">AF76_02865</name>
</gene>
<evidence type="ECO:0000313" key="1">
    <source>
        <dbReference type="EMBL" id="KLE02199.1"/>
    </source>
</evidence>
<reference evidence="1 2" key="1">
    <citation type="submission" date="2014-01" db="EMBL/GenBank/DDBJ databases">
        <title>Development of a Comparative Genomic Fingerprinting Assay for High Resolution Genotyping of Arcobacter butzleri.</title>
        <authorList>
            <person name="Webb A.L."/>
            <person name="Inglis G.D."/>
            <person name="Kruczkiewicz P."/>
            <person name="Selinger L.B."/>
            <person name="Taboada E.N."/>
        </authorList>
    </citation>
    <scope>NUCLEOTIDE SEQUENCE [LARGE SCALE GENOMIC DNA]</scope>
    <source>
        <strain evidence="1 2">L351</strain>
    </source>
</reference>
<dbReference type="Proteomes" id="UP000035526">
    <property type="component" value="Unassembled WGS sequence"/>
</dbReference>
<name>A0A837J6N3_9BACT</name>
<protein>
    <submittedName>
        <fullName evidence="1">Uncharacterized protein</fullName>
    </submittedName>
</protein>
<accession>A0A837J6N3</accession>
<sequence>MLYIISNCTNGKKLLPNKCNLFRNYRHNIIENVILDWRTNLKNSSNKIKAKDLYKGVTWKAILDCEKEFNIKFPTKLLIASAGYGLIDSEKMISSYGITFSRNQLDSVNKYCLNKIWWNNINEFSVNEFKNVSAIFICLSKEYLDATNNYIEKLIQIYPDKVFIINVAKKCDLKFRKNSLNFDSRFNLYEPGTLINLSQRVLRWLSKEIVKNDLKLDHNILQEYINNFLNKFENVYTKKGKKLEDTDLKIMLNNFMLKENILSASKGLTLLRKSGFSCEQKRFHNLFNNLKKEILKK</sequence>
<dbReference type="EMBL" id="JAIS01000034">
    <property type="protein sequence ID" value="KLE02199.1"/>
    <property type="molecule type" value="Genomic_DNA"/>
</dbReference>